<evidence type="ECO:0000313" key="3">
    <source>
        <dbReference type="Proteomes" id="UP000026714"/>
    </source>
</evidence>
<sequence length="733" mass="81561">MHRKAVQVGQAGVACAEVVDRQAHAHGAQLGQPARGLVLVADQHRLGQLQLQALGRQATAGQGAANLLRKVRHPELDRGHIDRHHQIRPGQRLTTGFVEHPLPQGPDQAAFLGHRDESVRTDLRRLGARAPAQQRLHRHDPTTGQAALRLVQQREPARQRLERLMQGGANALVLGQARQHRRREQAGLAPTGTLGFIERGVGMAHQQLGAATVLRRAGHPDRHGRRNDPPVQVEGLLDMPGQLGGQMQRVLARRTRLRDHHHELVTGEPAHHAPVPDLVREPPGHRAQQLIAQGMTVGVVDLLEAIEVHAEHAHTRSGSARLGRAQGLLQLLDALHPVGQAGQRIVQGQELELQMAATAVDLPADGTDVQCTEHRHVIDPGQGLEQVRCDGQPAVAVHQQQVALHADEAQRQADLDGTQLGPHERTTPDRQRPEQHAEHHQQVDGPERLGIVVDHRHGQRAQHRQHAGQQQRTAPAFAVAQPQQPQRGQGEQQAGQRPRQGDQRKQPVTVVTQQMSPELPPERRVEDSHRQHPAAQQAEARPSRRQHQQAQDCRRGDRDRLEQHRAGLVLPVEGLRPRLHDRRGHIAVLKPQKQAHRLAGSQRQWQHQIGSGERGQRLRPLQPPLLLLQDLAGGRIEHLHLQIRDAPASHHDQPVLRLRRRIREQAGQPDGGVLPEPVTLRQRGRTPPGLTQHGGICRNRCSRLLQHLHRLGQIEAVVRPGRKIDRGGRQRRH</sequence>
<gene>
    <name evidence="2" type="ORF">X805_34620</name>
</gene>
<dbReference type="PATRIC" id="fig|1286631.3.peg.3381"/>
<protein>
    <submittedName>
        <fullName evidence="2">Uncharacterized protein</fullName>
    </submittedName>
</protein>
<dbReference type="EMBL" id="AZRA01000104">
    <property type="protein sequence ID" value="KDB50956.1"/>
    <property type="molecule type" value="Genomic_DNA"/>
</dbReference>
<reference evidence="2 3" key="1">
    <citation type="journal article" date="2014" name="FEMS Microbiol. Ecol.">
        <title>Sphaerotilus natans encrusted with nanoball-shaped Fe(III) oxide minerals formed by nitrate-reducing mixotrophic Fe(II) oxidation.</title>
        <authorList>
            <person name="Park S."/>
            <person name="Kim D.H."/>
            <person name="Lee J.H."/>
            <person name="Hur H.G."/>
        </authorList>
    </citation>
    <scope>NUCLEOTIDE SEQUENCE [LARGE SCALE GENOMIC DNA]</scope>
    <source>
        <strain evidence="2 3">DSM 6575</strain>
    </source>
</reference>
<evidence type="ECO:0000313" key="2">
    <source>
        <dbReference type="EMBL" id="KDB50956.1"/>
    </source>
</evidence>
<feature type="region of interest" description="Disordered" evidence="1">
    <location>
        <begin position="414"/>
        <end position="559"/>
    </location>
</feature>
<feature type="compositionally biased region" description="Low complexity" evidence="1">
    <location>
        <begin position="467"/>
        <end position="498"/>
    </location>
</feature>
<feature type="region of interest" description="Disordered" evidence="1">
    <location>
        <begin position="666"/>
        <end position="695"/>
    </location>
</feature>
<dbReference type="PROSITE" id="PS51257">
    <property type="entry name" value="PROKAR_LIPOPROTEIN"/>
    <property type="match status" value="1"/>
</dbReference>
<feature type="compositionally biased region" description="Basic and acidic residues" evidence="1">
    <location>
        <begin position="422"/>
        <end position="447"/>
    </location>
</feature>
<dbReference type="AlphaFoldDB" id="A0A059KHP0"/>
<evidence type="ECO:0000256" key="1">
    <source>
        <dbReference type="SAM" id="MobiDB-lite"/>
    </source>
</evidence>
<feature type="compositionally biased region" description="Basic and acidic residues" evidence="1">
    <location>
        <begin position="520"/>
        <end position="530"/>
    </location>
</feature>
<accession>A0A059KHP0</accession>
<dbReference type="Proteomes" id="UP000026714">
    <property type="component" value="Unassembled WGS sequence"/>
</dbReference>
<proteinExistence type="predicted"/>
<keyword evidence="3" id="KW-1185">Reference proteome</keyword>
<organism evidence="2 3">
    <name type="scientific">Sphaerotilus natans subsp. natans DSM 6575</name>
    <dbReference type="NCBI Taxonomy" id="1286631"/>
    <lineage>
        <taxon>Bacteria</taxon>
        <taxon>Pseudomonadati</taxon>
        <taxon>Pseudomonadota</taxon>
        <taxon>Betaproteobacteria</taxon>
        <taxon>Burkholderiales</taxon>
        <taxon>Sphaerotilaceae</taxon>
        <taxon>Sphaerotilus</taxon>
    </lineage>
</organism>
<comment type="caution">
    <text evidence="2">The sequence shown here is derived from an EMBL/GenBank/DDBJ whole genome shotgun (WGS) entry which is preliminary data.</text>
</comment>
<feature type="compositionally biased region" description="Basic residues" evidence="1">
    <location>
        <begin position="457"/>
        <end position="466"/>
    </location>
</feature>
<name>A0A059KHP0_9BURK</name>